<gene>
    <name evidence="1" type="ORF">AN396_09280</name>
</gene>
<proteinExistence type="predicted"/>
<evidence type="ECO:0000313" key="1">
    <source>
        <dbReference type="EMBL" id="ONI39055.1"/>
    </source>
</evidence>
<organism evidence="1 2">
    <name type="scientific">Candidatus Epulonipiscium fishelsonii</name>
    <dbReference type="NCBI Taxonomy" id="77094"/>
    <lineage>
        <taxon>Bacteria</taxon>
        <taxon>Bacillati</taxon>
        <taxon>Bacillota</taxon>
        <taxon>Clostridia</taxon>
        <taxon>Lachnospirales</taxon>
        <taxon>Lachnospiraceae</taxon>
        <taxon>Candidatus Epulonipiscium</taxon>
    </lineage>
</organism>
<evidence type="ECO:0000313" key="2">
    <source>
        <dbReference type="Proteomes" id="UP000188605"/>
    </source>
</evidence>
<reference evidence="1" key="1">
    <citation type="submission" date="2016-08" db="EMBL/GenBank/DDBJ databases">
        <authorList>
            <person name="Ngugi D.K."/>
            <person name="Miyake S."/>
            <person name="Stingl U."/>
        </authorList>
    </citation>
    <scope>NUCLEOTIDE SEQUENCE</scope>
    <source>
        <strain evidence="1">SCG-B11WGA-EpuloA1</strain>
    </source>
</reference>
<accession>A0ACC8XA32</accession>
<keyword evidence="2" id="KW-1185">Reference proteome</keyword>
<name>A0ACC8XA32_9FIRM</name>
<protein>
    <submittedName>
        <fullName evidence="1">Uncharacterized protein</fullName>
    </submittedName>
</protein>
<sequence>MAEVSDLITAHVPIGVIPEESVNLADKTTAEDVVYFVLDPMMGNIAQKTDVVNKTAHAIMVLTSNHCLL</sequence>
<dbReference type="Proteomes" id="UP000188605">
    <property type="component" value="Unassembled WGS sequence"/>
</dbReference>
<comment type="caution">
    <text evidence="1">The sequence shown here is derived from an EMBL/GenBank/DDBJ whole genome shotgun (WGS) entry which is preliminary data.</text>
</comment>
<dbReference type="EMBL" id="LJDB01000073">
    <property type="protein sequence ID" value="ONI39055.1"/>
    <property type="molecule type" value="Genomic_DNA"/>
</dbReference>